<dbReference type="PANTHER" id="PTHR12271:SF40">
    <property type="entry name" value="POLY(A) RNA POLYMERASE GLD2"/>
    <property type="match status" value="1"/>
</dbReference>
<sequence length="341" mass="39644">MHRRDLLYRLDLQNFTRELLSLYDELIPTEEEEVRRRKFFSKLESLFERELPGTRLFLFGSCVNAFGVCNSDIDVCLSVDEEEPNKIELVVQMATILESDAMLNVQALTHARVPIVKFTEPATGISCDICVNNTLAVVNSKLLHDYAQIDVRLRQLAFMVKHWAKRRQVNDTYRGTLSSYAYVLMCIHFLQQRRPPILPCLQEMRPTYEVKVGSIRCAYYDQVETLRDFGADNKETLGELLTAFFDYWACQHDYNHSVISVRTGGYLSKNEKEWTRRIGNERHLICIEDPFEVTHDLGRVVDKHSIKALRAEFSRAANVIAFDFNPWATLFEPYIPSENTR</sequence>
<dbReference type="HOGENOM" id="CLU_033943_0_0_1"/>
<evidence type="ECO:0000256" key="8">
    <source>
        <dbReference type="ARBA" id="ARBA00022723"/>
    </source>
</evidence>
<evidence type="ECO:0000256" key="4">
    <source>
        <dbReference type="ARBA" id="ARBA00008593"/>
    </source>
</evidence>
<keyword evidence="6" id="KW-0963">Cytoplasm</keyword>
<evidence type="ECO:0000256" key="3">
    <source>
        <dbReference type="ARBA" id="ARBA00004496"/>
    </source>
</evidence>
<comment type="catalytic activity">
    <reaction evidence="10">
        <text>RNA(n) + UTP = RNA(n)-3'-uridine ribonucleotide + diphosphate</text>
        <dbReference type="Rhea" id="RHEA:14785"/>
        <dbReference type="Rhea" id="RHEA-COMP:14527"/>
        <dbReference type="Rhea" id="RHEA-COMP:17348"/>
        <dbReference type="ChEBI" id="CHEBI:33019"/>
        <dbReference type="ChEBI" id="CHEBI:46398"/>
        <dbReference type="ChEBI" id="CHEBI:140395"/>
        <dbReference type="ChEBI" id="CHEBI:173116"/>
        <dbReference type="EC" id="2.7.7.52"/>
    </reaction>
</comment>
<dbReference type="Pfam" id="PF03828">
    <property type="entry name" value="PAP_assoc"/>
    <property type="match status" value="1"/>
</dbReference>
<protein>
    <recommendedName>
        <fullName evidence="5">RNA uridylyltransferase</fullName>
        <ecNumber evidence="5">2.7.7.52</ecNumber>
    </recommendedName>
</protein>
<evidence type="ECO:0000256" key="5">
    <source>
        <dbReference type="ARBA" id="ARBA00012472"/>
    </source>
</evidence>
<evidence type="ECO:0000259" key="11">
    <source>
        <dbReference type="Pfam" id="PF03828"/>
    </source>
</evidence>
<dbReference type="Gene3D" id="3.30.460.10">
    <property type="entry name" value="Beta Polymerase, domain 2"/>
    <property type="match status" value="1"/>
</dbReference>
<dbReference type="InterPro" id="IPR002058">
    <property type="entry name" value="PAP_assoc"/>
</dbReference>
<dbReference type="FunFam" id="3.30.460.10:FF:000067">
    <property type="entry name" value="Terminal uridylyltransferase cid1"/>
    <property type="match status" value="1"/>
</dbReference>
<evidence type="ECO:0000259" key="12">
    <source>
        <dbReference type="Pfam" id="PF22600"/>
    </source>
</evidence>
<dbReference type="OMA" id="VKQWSKK"/>
<evidence type="ECO:0000256" key="10">
    <source>
        <dbReference type="ARBA" id="ARBA00049105"/>
    </source>
</evidence>
<name>D8RRU2_SELML</name>
<comment type="cofactor">
    <cofactor evidence="2">
        <name>Mg(2+)</name>
        <dbReference type="ChEBI" id="CHEBI:18420"/>
    </cofactor>
</comment>
<evidence type="ECO:0000313" key="13">
    <source>
        <dbReference type="EMBL" id="EFJ24759.1"/>
    </source>
</evidence>
<reference evidence="13 14" key="1">
    <citation type="journal article" date="2011" name="Science">
        <title>The Selaginella genome identifies genetic changes associated with the evolution of vascular plants.</title>
        <authorList>
            <person name="Banks J.A."/>
            <person name="Nishiyama T."/>
            <person name="Hasebe M."/>
            <person name="Bowman J.L."/>
            <person name="Gribskov M."/>
            <person name="dePamphilis C."/>
            <person name="Albert V.A."/>
            <person name="Aono N."/>
            <person name="Aoyama T."/>
            <person name="Ambrose B.A."/>
            <person name="Ashton N.W."/>
            <person name="Axtell M.J."/>
            <person name="Barker E."/>
            <person name="Barker M.S."/>
            <person name="Bennetzen J.L."/>
            <person name="Bonawitz N.D."/>
            <person name="Chapple C."/>
            <person name="Cheng C."/>
            <person name="Correa L.G."/>
            <person name="Dacre M."/>
            <person name="DeBarry J."/>
            <person name="Dreyer I."/>
            <person name="Elias M."/>
            <person name="Engstrom E.M."/>
            <person name="Estelle M."/>
            <person name="Feng L."/>
            <person name="Finet C."/>
            <person name="Floyd S.K."/>
            <person name="Frommer W.B."/>
            <person name="Fujita T."/>
            <person name="Gramzow L."/>
            <person name="Gutensohn M."/>
            <person name="Harholt J."/>
            <person name="Hattori M."/>
            <person name="Heyl A."/>
            <person name="Hirai T."/>
            <person name="Hiwatashi Y."/>
            <person name="Ishikawa M."/>
            <person name="Iwata M."/>
            <person name="Karol K.G."/>
            <person name="Koehler B."/>
            <person name="Kolukisaoglu U."/>
            <person name="Kubo M."/>
            <person name="Kurata T."/>
            <person name="Lalonde S."/>
            <person name="Li K."/>
            <person name="Li Y."/>
            <person name="Litt A."/>
            <person name="Lyons E."/>
            <person name="Manning G."/>
            <person name="Maruyama T."/>
            <person name="Michael T.P."/>
            <person name="Mikami K."/>
            <person name="Miyazaki S."/>
            <person name="Morinaga S."/>
            <person name="Murata T."/>
            <person name="Mueller-Roeber B."/>
            <person name="Nelson D.R."/>
            <person name="Obara M."/>
            <person name="Oguri Y."/>
            <person name="Olmstead R.G."/>
            <person name="Onodera N."/>
            <person name="Petersen B.L."/>
            <person name="Pils B."/>
            <person name="Prigge M."/>
            <person name="Rensing S.A."/>
            <person name="Riano-Pachon D.M."/>
            <person name="Roberts A.W."/>
            <person name="Sato Y."/>
            <person name="Scheller H.V."/>
            <person name="Schulz B."/>
            <person name="Schulz C."/>
            <person name="Shakirov E.V."/>
            <person name="Shibagaki N."/>
            <person name="Shinohara N."/>
            <person name="Shippen D.E."/>
            <person name="Soerensen I."/>
            <person name="Sotooka R."/>
            <person name="Sugimoto N."/>
            <person name="Sugita M."/>
            <person name="Sumikawa N."/>
            <person name="Tanurdzic M."/>
            <person name="Theissen G."/>
            <person name="Ulvskov P."/>
            <person name="Wakazuki S."/>
            <person name="Weng J.K."/>
            <person name="Willats W.W."/>
            <person name="Wipf D."/>
            <person name="Wolf P.G."/>
            <person name="Yang L."/>
            <person name="Zimmer A.D."/>
            <person name="Zhu Q."/>
            <person name="Mitros T."/>
            <person name="Hellsten U."/>
            <person name="Loque D."/>
            <person name="Otillar R."/>
            <person name="Salamov A."/>
            <person name="Schmutz J."/>
            <person name="Shapiro H."/>
            <person name="Lindquist E."/>
            <person name="Lucas S."/>
            <person name="Rokhsar D."/>
            <person name="Grigoriev I.V."/>
        </authorList>
    </citation>
    <scope>NUCLEOTIDE SEQUENCE [LARGE SCALE GENOMIC DNA]</scope>
</reference>
<dbReference type="Proteomes" id="UP000001514">
    <property type="component" value="Unassembled WGS sequence"/>
</dbReference>
<accession>D8RRU2</accession>
<dbReference type="PANTHER" id="PTHR12271">
    <property type="entry name" value="POLY A POLYMERASE CID PAP -RELATED"/>
    <property type="match status" value="1"/>
</dbReference>
<dbReference type="GO" id="GO:0005737">
    <property type="term" value="C:cytoplasm"/>
    <property type="evidence" value="ECO:0007669"/>
    <property type="project" value="UniProtKB-SubCell"/>
</dbReference>
<dbReference type="Gene3D" id="1.10.1410.10">
    <property type="match status" value="1"/>
</dbReference>
<keyword evidence="7" id="KW-0808">Transferase</keyword>
<dbReference type="eggNOG" id="KOG2277">
    <property type="taxonomic scope" value="Eukaryota"/>
</dbReference>
<gene>
    <name evidence="13" type="ORF">SELMODRAFT_100054</name>
</gene>
<keyword evidence="9" id="KW-0460">Magnesium</keyword>
<proteinExistence type="inferred from homology"/>
<dbReference type="EC" id="2.7.7.52" evidence="5"/>
<dbReference type="InParanoid" id="D8RRU2"/>
<dbReference type="InterPro" id="IPR054708">
    <property type="entry name" value="MTPAP-like_central"/>
</dbReference>
<dbReference type="AlphaFoldDB" id="D8RRU2"/>
<dbReference type="CDD" id="cd05402">
    <property type="entry name" value="NT_PAP_TUTase"/>
    <property type="match status" value="1"/>
</dbReference>
<evidence type="ECO:0000313" key="14">
    <source>
        <dbReference type="Proteomes" id="UP000001514"/>
    </source>
</evidence>
<dbReference type="GO" id="GO:0046872">
    <property type="term" value="F:metal ion binding"/>
    <property type="evidence" value="ECO:0007669"/>
    <property type="project" value="UniProtKB-KW"/>
</dbReference>
<evidence type="ECO:0000256" key="9">
    <source>
        <dbReference type="ARBA" id="ARBA00022842"/>
    </source>
</evidence>
<keyword evidence="8" id="KW-0479">Metal-binding</keyword>
<dbReference type="GO" id="GO:0031123">
    <property type="term" value="P:RNA 3'-end processing"/>
    <property type="evidence" value="ECO:0000318"/>
    <property type="project" value="GO_Central"/>
</dbReference>
<feature type="domain" description="PAP-associated" evidence="11">
    <location>
        <begin position="236"/>
        <end position="295"/>
    </location>
</feature>
<organism evidence="14">
    <name type="scientific">Selaginella moellendorffii</name>
    <name type="common">Spikemoss</name>
    <dbReference type="NCBI Taxonomy" id="88036"/>
    <lineage>
        <taxon>Eukaryota</taxon>
        <taxon>Viridiplantae</taxon>
        <taxon>Streptophyta</taxon>
        <taxon>Embryophyta</taxon>
        <taxon>Tracheophyta</taxon>
        <taxon>Lycopodiopsida</taxon>
        <taxon>Selaginellales</taxon>
        <taxon>Selaginellaceae</taxon>
        <taxon>Selaginella</taxon>
    </lineage>
</organism>
<dbReference type="EMBL" id="GL377588">
    <property type="protein sequence ID" value="EFJ24759.1"/>
    <property type="molecule type" value="Genomic_DNA"/>
</dbReference>
<evidence type="ECO:0000256" key="1">
    <source>
        <dbReference type="ARBA" id="ARBA00001936"/>
    </source>
</evidence>
<dbReference type="GO" id="GO:0061157">
    <property type="term" value="P:mRNA destabilization"/>
    <property type="evidence" value="ECO:0007669"/>
    <property type="project" value="UniProtKB-ARBA"/>
</dbReference>
<dbReference type="STRING" id="88036.D8RRU2"/>
<dbReference type="InterPro" id="IPR043519">
    <property type="entry name" value="NT_sf"/>
</dbReference>
<feature type="domain" description="Poly(A) RNA polymerase mitochondrial-like central palm" evidence="12">
    <location>
        <begin position="16"/>
        <end position="148"/>
    </location>
</feature>
<dbReference type="GO" id="GO:0000956">
    <property type="term" value="P:nuclear-transcribed mRNA catabolic process"/>
    <property type="evidence" value="ECO:0007669"/>
    <property type="project" value="UniProtKB-ARBA"/>
</dbReference>
<comment type="similarity">
    <text evidence="4">Belongs to the DNA polymerase type-B-like family.</text>
</comment>
<dbReference type="OrthoDB" id="407432at2759"/>
<dbReference type="FunFam" id="1.10.1410.10:FF:000018">
    <property type="entry name" value="Terminal uridylyltransferase cid1"/>
    <property type="match status" value="1"/>
</dbReference>
<evidence type="ECO:0000256" key="7">
    <source>
        <dbReference type="ARBA" id="ARBA00022679"/>
    </source>
</evidence>
<dbReference type="Pfam" id="PF22600">
    <property type="entry name" value="MTPAP-like_central"/>
    <property type="match status" value="1"/>
</dbReference>
<comment type="cofactor">
    <cofactor evidence="1">
        <name>Mn(2+)</name>
        <dbReference type="ChEBI" id="CHEBI:29035"/>
    </cofactor>
</comment>
<dbReference type="GO" id="GO:0010628">
    <property type="term" value="P:positive regulation of gene expression"/>
    <property type="evidence" value="ECO:0007669"/>
    <property type="project" value="UniProtKB-ARBA"/>
</dbReference>
<dbReference type="SUPFAM" id="SSF81631">
    <property type="entry name" value="PAP/OAS1 substrate-binding domain"/>
    <property type="match status" value="1"/>
</dbReference>
<dbReference type="KEGG" id="smo:SELMODRAFT_100054"/>
<dbReference type="GO" id="GO:0050265">
    <property type="term" value="F:RNA uridylyltransferase activity"/>
    <property type="evidence" value="ECO:0000318"/>
    <property type="project" value="GO_Central"/>
</dbReference>
<evidence type="ECO:0000256" key="6">
    <source>
        <dbReference type="ARBA" id="ARBA00022490"/>
    </source>
</evidence>
<dbReference type="SUPFAM" id="SSF81301">
    <property type="entry name" value="Nucleotidyltransferase"/>
    <property type="match status" value="1"/>
</dbReference>
<keyword evidence="14" id="KW-1185">Reference proteome</keyword>
<comment type="subcellular location">
    <subcellularLocation>
        <location evidence="3">Cytoplasm</location>
    </subcellularLocation>
</comment>
<dbReference type="Gramene" id="EFJ24759">
    <property type="protein sequence ID" value="EFJ24759"/>
    <property type="gene ID" value="SELMODRAFT_100054"/>
</dbReference>
<evidence type="ECO:0000256" key="2">
    <source>
        <dbReference type="ARBA" id="ARBA00001946"/>
    </source>
</evidence>